<evidence type="ECO:0000313" key="3">
    <source>
        <dbReference type="EMBL" id="RUO95470.1"/>
    </source>
</evidence>
<feature type="domain" description="Crossover junction endonuclease MUS81-like HHH" evidence="2">
    <location>
        <begin position="9"/>
        <end position="77"/>
    </location>
</feature>
<dbReference type="PANTHER" id="PTHR13451">
    <property type="entry name" value="CLASS II CROSSOVER JUNCTION ENDONUCLEASE MUS81"/>
    <property type="match status" value="1"/>
</dbReference>
<dbReference type="GO" id="GO:0000712">
    <property type="term" value="P:resolution of meiotic recombination intermediates"/>
    <property type="evidence" value="ECO:0007669"/>
    <property type="project" value="TreeGrafter"/>
</dbReference>
<dbReference type="GO" id="GO:0048257">
    <property type="term" value="F:3'-flap endonuclease activity"/>
    <property type="evidence" value="ECO:0007669"/>
    <property type="project" value="TreeGrafter"/>
</dbReference>
<name>A0A432ZYD5_9FUNG</name>
<keyword evidence="4" id="KW-1185">Reference proteome</keyword>
<comment type="cofactor">
    <cofactor evidence="1">
        <name>Mg(2+)</name>
        <dbReference type="ChEBI" id="CHEBI:18420"/>
    </cofactor>
</comment>
<dbReference type="InterPro" id="IPR027421">
    <property type="entry name" value="DNA_pol_lamdba_lyase_dom_sf"/>
</dbReference>
<dbReference type="InterPro" id="IPR033309">
    <property type="entry name" value="Mus81"/>
</dbReference>
<dbReference type="GO" id="GO:0031573">
    <property type="term" value="P:mitotic intra-S DNA damage checkpoint signaling"/>
    <property type="evidence" value="ECO:0007669"/>
    <property type="project" value="TreeGrafter"/>
</dbReference>
<keyword evidence="1" id="KW-0479">Metal-binding</keyword>
<dbReference type="GO" id="GO:0008821">
    <property type="term" value="F:crossover junction DNA endonuclease activity"/>
    <property type="evidence" value="ECO:0007669"/>
    <property type="project" value="UniProtKB-UniRule"/>
</dbReference>
<protein>
    <recommendedName>
        <fullName evidence="1">Crossover junction endonuclease MUS81</fullName>
        <ecNumber evidence="1">3.1.22.-</ecNumber>
    </recommendedName>
</protein>
<keyword evidence="1" id="KW-0227">DNA damage</keyword>
<comment type="caution">
    <text evidence="3">The sequence shown here is derived from an EMBL/GenBank/DDBJ whole genome shotgun (WGS) entry which is preliminary data.</text>
</comment>
<dbReference type="OrthoDB" id="5963188at2759"/>
<proteinExistence type="inferred from homology"/>
<dbReference type="GO" id="GO:0048476">
    <property type="term" value="C:Holliday junction resolvase complex"/>
    <property type="evidence" value="ECO:0007669"/>
    <property type="project" value="UniProtKB-UniRule"/>
</dbReference>
<dbReference type="GO" id="GO:0003677">
    <property type="term" value="F:DNA binding"/>
    <property type="evidence" value="ECO:0007669"/>
    <property type="project" value="UniProtKB-UniRule"/>
</dbReference>
<comment type="function">
    <text evidence="1">Interacts with EME1 to form a DNA structure-specific endonuclease with substrate preference for branched DNA structures with a 5'-end at the branch nick. Typical substrates include 3'-flap structures, D-loops, replication forks and nicked Holliday junctions. May be required in mitosis for the processing of stalled or collapsed replication fork intermediates. May be required in meiosis for the repair of meiosis-specific double strand breaks subsequent to single-end invasion (SEI).</text>
</comment>
<dbReference type="Pfam" id="PF14716">
    <property type="entry name" value="HHH_8"/>
    <property type="match status" value="1"/>
</dbReference>
<dbReference type="Proteomes" id="UP000268093">
    <property type="component" value="Unassembled WGS sequence"/>
</dbReference>
<dbReference type="Gene3D" id="1.10.10.10">
    <property type="entry name" value="Winged helix-like DNA-binding domain superfamily/Winged helix DNA-binding domain"/>
    <property type="match status" value="1"/>
</dbReference>
<dbReference type="GO" id="GO:0000727">
    <property type="term" value="P:double-strand break repair via break-induced replication"/>
    <property type="evidence" value="ECO:0007669"/>
    <property type="project" value="UniProtKB-UniRule"/>
</dbReference>
<evidence type="ECO:0000313" key="4">
    <source>
        <dbReference type="Proteomes" id="UP000268093"/>
    </source>
</evidence>
<dbReference type="InterPro" id="IPR036388">
    <property type="entry name" value="WH-like_DNA-bd_sf"/>
</dbReference>
<dbReference type="GO" id="GO:0005634">
    <property type="term" value="C:nucleus"/>
    <property type="evidence" value="ECO:0007669"/>
    <property type="project" value="UniProtKB-SubCell"/>
</dbReference>
<feature type="non-terminal residue" evidence="3">
    <location>
        <position position="242"/>
    </location>
</feature>
<evidence type="ECO:0000259" key="2">
    <source>
        <dbReference type="Pfam" id="PF14716"/>
    </source>
</evidence>
<keyword evidence="1" id="KW-0378">Hydrolase</keyword>
<keyword evidence="1" id="KW-0255">Endonuclease</keyword>
<evidence type="ECO:0000256" key="1">
    <source>
        <dbReference type="RuleBase" id="RU369042"/>
    </source>
</evidence>
<keyword evidence="1" id="KW-0540">Nuclease</keyword>
<dbReference type="PANTHER" id="PTHR13451:SF0">
    <property type="entry name" value="CROSSOVER JUNCTION ENDONUCLEASE MUS81"/>
    <property type="match status" value="1"/>
</dbReference>
<dbReference type="InterPro" id="IPR047417">
    <property type="entry name" value="WHD_MUS81"/>
</dbReference>
<comment type="similarity">
    <text evidence="1">Belongs to the XPF family.</text>
</comment>
<dbReference type="AlphaFoldDB" id="A0A432ZYD5"/>
<gene>
    <name evidence="3" type="ORF">BC936DRAFT_143952</name>
</gene>
<organism evidence="3 4">
    <name type="scientific">Jimgerdemannia flammicorona</name>
    <dbReference type="NCBI Taxonomy" id="994334"/>
    <lineage>
        <taxon>Eukaryota</taxon>
        <taxon>Fungi</taxon>
        <taxon>Fungi incertae sedis</taxon>
        <taxon>Mucoromycota</taxon>
        <taxon>Mucoromycotina</taxon>
        <taxon>Endogonomycetes</taxon>
        <taxon>Endogonales</taxon>
        <taxon>Endogonaceae</taxon>
        <taxon>Jimgerdemannia</taxon>
    </lineage>
</organism>
<sequence length="242" mass="26465">MPPIPKSTCPNPLYLACLAEHMHKAQATGSKAYYSYRKAHNAILHHPTTFSSPQDARHLNGIGPQIVSKLIKWLSDHNKRNSVLPATGSIPHSYTPRLRGSPYAILIALHATGVHIARKELEPLAQSYCDGAALSGLSTLVAKGLVNKVGNPAKYFLTDAGALLAQRLTRQPQAAERTNVGEEGEPSFPPITPTIFYPGTFDVVLILDSREIRSIANRDYICAQLQKHHVKVEVRALELGDI</sequence>
<dbReference type="SUPFAM" id="SSF47802">
    <property type="entry name" value="DNA polymerase beta, N-terminal domain-like"/>
    <property type="match status" value="1"/>
</dbReference>
<dbReference type="EMBL" id="RBNI01029526">
    <property type="protein sequence ID" value="RUO95470.1"/>
    <property type="molecule type" value="Genomic_DNA"/>
</dbReference>
<dbReference type="GO" id="GO:0006308">
    <property type="term" value="P:DNA catabolic process"/>
    <property type="evidence" value="ECO:0007669"/>
    <property type="project" value="UniProtKB-UniRule"/>
</dbReference>
<keyword evidence="1" id="KW-0234">DNA repair</keyword>
<comment type="subunit">
    <text evidence="1">Interacts with EME1.</text>
</comment>
<keyword evidence="1" id="KW-0460">Magnesium</keyword>
<dbReference type="EC" id="3.1.22.-" evidence="1"/>
<keyword evidence="1" id="KW-0233">DNA recombination</keyword>
<comment type="subcellular location">
    <subcellularLocation>
        <location evidence="1">Nucleus</location>
    </subcellularLocation>
</comment>
<accession>A0A432ZYD5</accession>
<dbReference type="Gene3D" id="1.10.150.110">
    <property type="entry name" value="DNA polymerase beta, N-terminal domain-like"/>
    <property type="match status" value="1"/>
</dbReference>
<dbReference type="GO" id="GO:0046872">
    <property type="term" value="F:metal ion binding"/>
    <property type="evidence" value="ECO:0007669"/>
    <property type="project" value="UniProtKB-UniRule"/>
</dbReference>
<reference evidence="3 4" key="1">
    <citation type="journal article" date="2018" name="New Phytol.">
        <title>Phylogenomics of Endogonaceae and evolution of mycorrhizas within Mucoromycota.</title>
        <authorList>
            <person name="Chang Y."/>
            <person name="Desiro A."/>
            <person name="Na H."/>
            <person name="Sandor L."/>
            <person name="Lipzen A."/>
            <person name="Clum A."/>
            <person name="Barry K."/>
            <person name="Grigoriev I.V."/>
            <person name="Martin F.M."/>
            <person name="Stajich J.E."/>
            <person name="Smith M.E."/>
            <person name="Bonito G."/>
            <person name="Spatafora J.W."/>
        </authorList>
    </citation>
    <scope>NUCLEOTIDE SEQUENCE [LARGE SCALE GENOMIC DNA]</scope>
    <source>
        <strain evidence="3 4">GMNB39</strain>
    </source>
</reference>
<dbReference type="CDD" id="cd21036">
    <property type="entry name" value="WH_MUS81"/>
    <property type="match status" value="1"/>
</dbReference>
<keyword evidence="1" id="KW-0539">Nucleus</keyword>
<dbReference type="InterPro" id="IPR010996">
    <property type="entry name" value="HHH_MUS81"/>
</dbReference>